<feature type="region of interest" description="Disordered" evidence="10">
    <location>
        <begin position="595"/>
        <end position="614"/>
    </location>
</feature>
<accession>A0A1R0GTL6</accession>
<keyword evidence="7" id="KW-0067">ATP-binding</keyword>
<feature type="compositionally biased region" description="Low complexity" evidence="10">
    <location>
        <begin position="528"/>
        <end position="542"/>
    </location>
</feature>
<dbReference type="FunFam" id="3.30.200.20:FF:000042">
    <property type="entry name" value="Aurora kinase A"/>
    <property type="match status" value="1"/>
</dbReference>
<evidence type="ECO:0000256" key="3">
    <source>
        <dbReference type="ARBA" id="ARBA00022527"/>
    </source>
</evidence>
<reference evidence="12 13" key="1">
    <citation type="journal article" date="2016" name="Mol. Biol. Evol.">
        <title>Genome-Wide Survey of Gut Fungi (Harpellales) Reveals the First Horizontally Transferred Ubiquitin Gene from a Mosquito Host.</title>
        <authorList>
            <person name="Wang Y."/>
            <person name="White M.M."/>
            <person name="Kvist S."/>
            <person name="Moncalvo J.M."/>
        </authorList>
    </citation>
    <scope>NUCLEOTIDE SEQUENCE [LARGE SCALE GENOMIC DNA]</scope>
    <source>
        <strain evidence="12 13">ALG-7-W6</strain>
    </source>
</reference>
<dbReference type="GO" id="GO:0004674">
    <property type="term" value="F:protein serine/threonine kinase activity"/>
    <property type="evidence" value="ECO:0007669"/>
    <property type="project" value="UniProtKB-KW"/>
</dbReference>
<dbReference type="EC" id="2.7.11.1" evidence="2"/>
<evidence type="ECO:0000256" key="6">
    <source>
        <dbReference type="ARBA" id="ARBA00022777"/>
    </source>
</evidence>
<evidence type="ECO:0000256" key="8">
    <source>
        <dbReference type="ARBA" id="ARBA00047899"/>
    </source>
</evidence>
<gene>
    <name evidence="12" type="ORF">AYI68_g5671</name>
</gene>
<keyword evidence="4" id="KW-0808">Transferase</keyword>
<name>A0A1R0GTL6_9FUNG</name>
<comment type="catalytic activity">
    <reaction evidence="9">
        <text>L-seryl-[protein] + ATP = O-phospho-L-seryl-[protein] + ADP + H(+)</text>
        <dbReference type="Rhea" id="RHEA:17989"/>
        <dbReference type="Rhea" id="RHEA-COMP:9863"/>
        <dbReference type="Rhea" id="RHEA-COMP:11604"/>
        <dbReference type="ChEBI" id="CHEBI:15378"/>
        <dbReference type="ChEBI" id="CHEBI:29999"/>
        <dbReference type="ChEBI" id="CHEBI:30616"/>
        <dbReference type="ChEBI" id="CHEBI:83421"/>
        <dbReference type="ChEBI" id="CHEBI:456216"/>
        <dbReference type="EC" id="2.7.11.1"/>
    </reaction>
</comment>
<dbReference type="InterPro" id="IPR000719">
    <property type="entry name" value="Prot_kinase_dom"/>
</dbReference>
<dbReference type="Gene3D" id="3.30.200.20">
    <property type="entry name" value="Phosphorylase Kinase, domain 1"/>
    <property type="match status" value="1"/>
</dbReference>
<evidence type="ECO:0000256" key="10">
    <source>
        <dbReference type="SAM" id="MobiDB-lite"/>
    </source>
</evidence>
<dbReference type="PROSITE" id="PS00108">
    <property type="entry name" value="PROTEIN_KINASE_ST"/>
    <property type="match status" value="1"/>
</dbReference>
<evidence type="ECO:0000256" key="7">
    <source>
        <dbReference type="ARBA" id="ARBA00022840"/>
    </source>
</evidence>
<dbReference type="Proteomes" id="UP000187455">
    <property type="component" value="Unassembled WGS sequence"/>
</dbReference>
<dbReference type="SUPFAM" id="SSF56112">
    <property type="entry name" value="Protein kinase-like (PK-like)"/>
    <property type="match status" value="1"/>
</dbReference>
<feature type="compositionally biased region" description="Low complexity" evidence="10">
    <location>
        <begin position="597"/>
        <end position="606"/>
    </location>
</feature>
<evidence type="ECO:0000259" key="11">
    <source>
        <dbReference type="PROSITE" id="PS50011"/>
    </source>
</evidence>
<feature type="region of interest" description="Disordered" evidence="10">
    <location>
        <begin position="1"/>
        <end position="22"/>
    </location>
</feature>
<dbReference type="Pfam" id="PF00069">
    <property type="entry name" value="Pkinase"/>
    <property type="match status" value="1"/>
</dbReference>
<dbReference type="FunFam" id="1.10.510.10:FF:000121">
    <property type="entry name" value="Serine/threonine-protein kinase nrc-2"/>
    <property type="match status" value="1"/>
</dbReference>
<evidence type="ECO:0000256" key="4">
    <source>
        <dbReference type="ARBA" id="ARBA00022679"/>
    </source>
</evidence>
<feature type="region of interest" description="Disordered" evidence="10">
    <location>
        <begin position="153"/>
        <end position="180"/>
    </location>
</feature>
<dbReference type="InterPro" id="IPR011009">
    <property type="entry name" value="Kinase-like_dom_sf"/>
</dbReference>
<dbReference type="Gene3D" id="1.10.510.10">
    <property type="entry name" value="Transferase(Phosphotransferase) domain 1"/>
    <property type="match status" value="1"/>
</dbReference>
<comment type="caution">
    <text evidence="12">The sequence shown here is derived from an EMBL/GenBank/DDBJ whole genome shotgun (WGS) entry which is preliminary data.</text>
</comment>
<dbReference type="OrthoDB" id="432483at2759"/>
<evidence type="ECO:0000256" key="5">
    <source>
        <dbReference type="ARBA" id="ARBA00022741"/>
    </source>
</evidence>
<keyword evidence="5" id="KW-0547">Nucleotide-binding</keyword>
<dbReference type="PANTHER" id="PTHR45637">
    <property type="entry name" value="FLIPPASE KINASE 1-RELATED"/>
    <property type="match status" value="1"/>
</dbReference>
<protein>
    <recommendedName>
        <fullName evidence="2">non-specific serine/threonine protein kinase</fullName>
        <ecNumber evidence="2">2.7.11.1</ecNumber>
    </recommendedName>
</protein>
<feature type="domain" description="Protein kinase" evidence="11">
    <location>
        <begin position="203"/>
        <end position="491"/>
    </location>
</feature>
<evidence type="ECO:0000313" key="13">
    <source>
        <dbReference type="Proteomes" id="UP000187455"/>
    </source>
</evidence>
<dbReference type="CDD" id="cd05574">
    <property type="entry name" value="STKc_phototropin_like"/>
    <property type="match status" value="1"/>
</dbReference>
<comment type="catalytic activity">
    <reaction evidence="8">
        <text>L-threonyl-[protein] + ATP = O-phospho-L-threonyl-[protein] + ADP + H(+)</text>
        <dbReference type="Rhea" id="RHEA:46608"/>
        <dbReference type="Rhea" id="RHEA-COMP:11060"/>
        <dbReference type="Rhea" id="RHEA-COMP:11605"/>
        <dbReference type="ChEBI" id="CHEBI:15378"/>
        <dbReference type="ChEBI" id="CHEBI:30013"/>
        <dbReference type="ChEBI" id="CHEBI:30616"/>
        <dbReference type="ChEBI" id="CHEBI:61977"/>
        <dbReference type="ChEBI" id="CHEBI:456216"/>
        <dbReference type="EC" id="2.7.11.1"/>
    </reaction>
</comment>
<organism evidence="12 13">
    <name type="scientific">Smittium mucronatum</name>
    <dbReference type="NCBI Taxonomy" id="133383"/>
    <lineage>
        <taxon>Eukaryota</taxon>
        <taxon>Fungi</taxon>
        <taxon>Fungi incertae sedis</taxon>
        <taxon>Zoopagomycota</taxon>
        <taxon>Kickxellomycotina</taxon>
        <taxon>Harpellomycetes</taxon>
        <taxon>Harpellales</taxon>
        <taxon>Legeriomycetaceae</taxon>
        <taxon>Smittium</taxon>
    </lineage>
</organism>
<dbReference type="PROSITE" id="PS50011">
    <property type="entry name" value="PROTEIN_KINASE_DOM"/>
    <property type="match status" value="1"/>
</dbReference>
<dbReference type="GO" id="GO:0005524">
    <property type="term" value="F:ATP binding"/>
    <property type="evidence" value="ECO:0007669"/>
    <property type="project" value="UniProtKB-KW"/>
</dbReference>
<keyword evidence="3" id="KW-0723">Serine/threonine-protein kinase</keyword>
<comment type="similarity">
    <text evidence="1">Belongs to the protein kinase superfamily. AGC Ser/Thr protein kinase family.</text>
</comment>
<dbReference type="SMART" id="SM00220">
    <property type="entry name" value="S_TKc"/>
    <property type="match status" value="1"/>
</dbReference>
<dbReference type="InterPro" id="IPR008271">
    <property type="entry name" value="Ser/Thr_kinase_AS"/>
</dbReference>
<evidence type="ECO:0000256" key="2">
    <source>
        <dbReference type="ARBA" id="ARBA00012513"/>
    </source>
</evidence>
<evidence type="ECO:0000256" key="9">
    <source>
        <dbReference type="ARBA" id="ARBA00048679"/>
    </source>
</evidence>
<dbReference type="STRING" id="133383.A0A1R0GTL6"/>
<keyword evidence="6 12" id="KW-0418">Kinase</keyword>
<keyword evidence="13" id="KW-1185">Reference proteome</keyword>
<feature type="compositionally biased region" description="Basic and acidic residues" evidence="10">
    <location>
        <begin position="556"/>
        <end position="571"/>
    </location>
</feature>
<evidence type="ECO:0000256" key="1">
    <source>
        <dbReference type="ARBA" id="ARBA00009903"/>
    </source>
</evidence>
<dbReference type="EMBL" id="LSSL01003648">
    <property type="protein sequence ID" value="OLY80236.1"/>
    <property type="molecule type" value="Genomic_DNA"/>
</dbReference>
<evidence type="ECO:0000313" key="12">
    <source>
        <dbReference type="EMBL" id="OLY80236.1"/>
    </source>
</evidence>
<sequence length="614" mass="68627">MSLKTYNQKALTNDHSSPLQKVTYPSKSHFQKKVMYTSDLINTAPMSKIESIRPDKKDSGFKGLNSPVNMSLGQFDNQISLKSPNLQNEYTTKFQMTPPQRAFDENNLDFKVSGASGSRRYKMSADSSKVFDDSMLRNPLSIVSNATSLDSSLSLSNTKSAPPPSIKLSSSTSPRSTSGSIVRRAYSSNSMRIQSVSVSPSSFTKIKLLGMGDVGKVYLVKEKSTNRLYAMKVLNKAEMIKRNKIKRVLAEQEILASANFPFVVTLYHSFQSEERLYFCMDYCLGGEFFRVLQSRPGKCLTEHDSKFYAAEVVCALEYLHLNGFIYRDLKPENILLHETGHIMLTDFDLSKQSHPLGSPGILKSKGLFANHMALDTKSCTAALRTNSFVGTEEYIAPEVIRGIGHTSAVDWWTLGILIYEMLFGITPFKGSNRNSTFKNILKTEVSFPHPPKHQAISNKCKSLIRSLLAKQDTNRLGRKGGASDIKSSSWFSDLNWALLRNTTPPIVPLNDPAKQQLLDFALSFTGSKNTETKSSTKSSSKKAQNSRNNRDSGSLDIEHDRLYVNDANDPRKNPFEKFESMSIIHLEDCADTPTYYSSDGSQTSSSRWTEGIFR</sequence>
<feature type="region of interest" description="Disordered" evidence="10">
    <location>
        <begin position="528"/>
        <end position="571"/>
    </location>
</feature>
<dbReference type="AlphaFoldDB" id="A0A1R0GTL6"/>
<proteinExistence type="inferred from homology"/>